<feature type="domain" description="Phage replisome organiser N-terminal" evidence="2">
    <location>
        <begin position="6"/>
        <end position="124"/>
    </location>
</feature>
<feature type="region of interest" description="Disordered" evidence="1">
    <location>
        <begin position="219"/>
        <end position="260"/>
    </location>
</feature>
<protein>
    <submittedName>
        <fullName evidence="3">Phage replisome organizer</fullName>
    </submittedName>
</protein>
<dbReference type="EMBL" id="CP010086">
    <property type="protein sequence ID" value="AJG97422.1"/>
    <property type="molecule type" value="Genomic_DNA"/>
</dbReference>
<organism evidence="3 4">
    <name type="scientific">Clostridium beijerinckii</name>
    <name type="common">Clostridium MP</name>
    <dbReference type="NCBI Taxonomy" id="1520"/>
    <lineage>
        <taxon>Bacteria</taxon>
        <taxon>Bacillati</taxon>
        <taxon>Bacillota</taxon>
        <taxon>Clostridia</taxon>
        <taxon>Eubacteriales</taxon>
        <taxon>Clostridiaceae</taxon>
        <taxon>Clostridium</taxon>
    </lineage>
</organism>
<gene>
    <name evidence="3" type="ORF">LF65_00795</name>
</gene>
<dbReference type="Proteomes" id="UP000031866">
    <property type="component" value="Chromosome"/>
</dbReference>
<proteinExistence type="predicted"/>
<dbReference type="InterPro" id="IPR010056">
    <property type="entry name" value="Phage_rep_org__N"/>
</dbReference>
<dbReference type="Pfam" id="PF09681">
    <property type="entry name" value="Phage_rep_org_N"/>
    <property type="match status" value="1"/>
</dbReference>
<dbReference type="AlphaFoldDB" id="A0A0B5QHI4"/>
<name>A0A0B5QHI4_CLOBE</name>
<dbReference type="PANTHER" id="PTHR37293:SF7">
    <property type="entry name" value="HYPOTHETICAL PHAGE PROTEIN"/>
    <property type="match status" value="1"/>
</dbReference>
<feature type="compositionally biased region" description="Acidic residues" evidence="1">
    <location>
        <begin position="228"/>
        <end position="239"/>
    </location>
</feature>
<dbReference type="STRING" id="1520.LF65_00795"/>
<evidence type="ECO:0000259" key="2">
    <source>
        <dbReference type="Pfam" id="PF09681"/>
    </source>
</evidence>
<evidence type="ECO:0000313" key="3">
    <source>
        <dbReference type="EMBL" id="AJG97422.1"/>
    </source>
</evidence>
<dbReference type="NCBIfam" id="TIGR01714">
    <property type="entry name" value="phage_rep_org_N"/>
    <property type="match status" value="1"/>
</dbReference>
<evidence type="ECO:0000256" key="1">
    <source>
        <dbReference type="SAM" id="MobiDB-lite"/>
    </source>
</evidence>
<sequence length="260" mass="30580">MKERRYVRFRVDMYEDTKFKIMDRMPERDVIYYIWTRIVILAGRVNLDGNLYMSKNIPYTLKTLAIEFNRDESQVKLALDTFIDLEMVEVVEENVYKVKNFAKHQNIKVKVKDIDENKEKMSKKDSKLKSEETKSVENIYDEKHDVEEEIGNEIIQKQQQKDNNMCNMENAIDTKNNIEIKNAGISDNKNIISTVKINSGLKDHIPVPLVMNKNKKPKKDIRKNTDIEVTDEENDDEFGFYEGDRKPLGKGESVFSEFSF</sequence>
<dbReference type="PANTHER" id="PTHR37293">
    <property type="entry name" value="PHAGE REPLICATION PROTEIN-RELATED"/>
    <property type="match status" value="1"/>
</dbReference>
<dbReference type="RefSeq" id="WP_041894239.1">
    <property type="nucleotide sequence ID" value="NZ_CP010086.2"/>
</dbReference>
<dbReference type="InterPro" id="IPR053162">
    <property type="entry name" value="DnaD"/>
</dbReference>
<accession>A0A0B5QHI4</accession>
<reference evidence="4" key="1">
    <citation type="submission" date="2014-12" db="EMBL/GenBank/DDBJ databases">
        <title>Genome sequence of Clostridium beijerinckii strain 59B.</title>
        <authorList>
            <person name="Little G.T."/>
            <person name="Minton N.P."/>
        </authorList>
    </citation>
    <scope>NUCLEOTIDE SEQUENCE [LARGE SCALE GENOMIC DNA]</scope>
    <source>
        <strain evidence="4">59B</strain>
    </source>
</reference>
<dbReference type="KEGG" id="cbei:LF65_00795"/>
<evidence type="ECO:0000313" key="4">
    <source>
        <dbReference type="Proteomes" id="UP000031866"/>
    </source>
</evidence>